<gene>
    <name evidence="2" type="ORF">PHYEVI_LOCUS8776</name>
</gene>
<evidence type="ECO:0000256" key="1">
    <source>
        <dbReference type="SAM" id="Phobius"/>
    </source>
</evidence>
<keyword evidence="1" id="KW-1133">Transmembrane helix</keyword>
<keyword evidence="1" id="KW-0812">Transmembrane</keyword>
<dbReference type="EMBL" id="OU900098">
    <property type="protein sequence ID" value="CAG9862462.1"/>
    <property type="molecule type" value="Genomic_DNA"/>
</dbReference>
<evidence type="ECO:0000313" key="3">
    <source>
        <dbReference type="Proteomes" id="UP001153712"/>
    </source>
</evidence>
<reference evidence="2" key="1">
    <citation type="submission" date="2022-01" db="EMBL/GenBank/DDBJ databases">
        <authorList>
            <person name="King R."/>
        </authorList>
    </citation>
    <scope>NUCLEOTIDE SEQUENCE</scope>
</reference>
<protein>
    <submittedName>
        <fullName evidence="2">Uncharacterized protein</fullName>
    </submittedName>
</protein>
<dbReference type="AlphaFoldDB" id="A0A9N9XRQ4"/>
<keyword evidence="1" id="KW-0472">Membrane</keyword>
<accession>A0A9N9XRQ4</accession>
<name>A0A9N9XRQ4_PHYSR</name>
<organism evidence="2 3">
    <name type="scientific">Phyllotreta striolata</name>
    <name type="common">Striped flea beetle</name>
    <name type="synonym">Crioceris striolata</name>
    <dbReference type="NCBI Taxonomy" id="444603"/>
    <lineage>
        <taxon>Eukaryota</taxon>
        <taxon>Metazoa</taxon>
        <taxon>Ecdysozoa</taxon>
        <taxon>Arthropoda</taxon>
        <taxon>Hexapoda</taxon>
        <taxon>Insecta</taxon>
        <taxon>Pterygota</taxon>
        <taxon>Neoptera</taxon>
        <taxon>Endopterygota</taxon>
        <taxon>Coleoptera</taxon>
        <taxon>Polyphaga</taxon>
        <taxon>Cucujiformia</taxon>
        <taxon>Chrysomeloidea</taxon>
        <taxon>Chrysomelidae</taxon>
        <taxon>Galerucinae</taxon>
        <taxon>Alticini</taxon>
        <taxon>Phyllotreta</taxon>
    </lineage>
</organism>
<dbReference type="Proteomes" id="UP001153712">
    <property type="component" value="Chromosome 5"/>
</dbReference>
<feature type="transmembrane region" description="Helical" evidence="1">
    <location>
        <begin position="48"/>
        <end position="66"/>
    </location>
</feature>
<proteinExistence type="predicted"/>
<feature type="transmembrane region" description="Helical" evidence="1">
    <location>
        <begin position="107"/>
        <end position="135"/>
    </location>
</feature>
<feature type="transmembrane region" description="Helical" evidence="1">
    <location>
        <begin position="78"/>
        <end position="101"/>
    </location>
</feature>
<sequence length="163" mass="18883">MIKLNPKCLMGSLCISVVLFTVHSTAYFLYCSNECSKPFVCKSINLNFSIQSLFLLICLPTIGVYFHKITPNEKETAFIITSLYCMLLNGLWSIAFVIGFIQIGNNIVHICAFLYISVSLYFLLSFCGLMLWVYLRRRIYLKETNEYFKLKENEIYTINLCDI</sequence>
<keyword evidence="3" id="KW-1185">Reference proteome</keyword>
<evidence type="ECO:0000313" key="2">
    <source>
        <dbReference type="EMBL" id="CAG9862462.1"/>
    </source>
</evidence>